<evidence type="ECO:0000313" key="2">
    <source>
        <dbReference type="EMBL" id="MPC67268.1"/>
    </source>
</evidence>
<feature type="region of interest" description="Disordered" evidence="1">
    <location>
        <begin position="30"/>
        <end position="76"/>
    </location>
</feature>
<name>A0A5B7HED7_PORTR</name>
<organism evidence="2 3">
    <name type="scientific">Portunus trituberculatus</name>
    <name type="common">Swimming crab</name>
    <name type="synonym">Neptunus trituberculatus</name>
    <dbReference type="NCBI Taxonomy" id="210409"/>
    <lineage>
        <taxon>Eukaryota</taxon>
        <taxon>Metazoa</taxon>
        <taxon>Ecdysozoa</taxon>
        <taxon>Arthropoda</taxon>
        <taxon>Crustacea</taxon>
        <taxon>Multicrustacea</taxon>
        <taxon>Malacostraca</taxon>
        <taxon>Eumalacostraca</taxon>
        <taxon>Eucarida</taxon>
        <taxon>Decapoda</taxon>
        <taxon>Pleocyemata</taxon>
        <taxon>Brachyura</taxon>
        <taxon>Eubrachyura</taxon>
        <taxon>Portunoidea</taxon>
        <taxon>Portunidae</taxon>
        <taxon>Portuninae</taxon>
        <taxon>Portunus</taxon>
    </lineage>
</organism>
<protein>
    <submittedName>
        <fullName evidence="2">Uncharacterized protein</fullName>
    </submittedName>
</protein>
<keyword evidence="3" id="KW-1185">Reference proteome</keyword>
<comment type="caution">
    <text evidence="2">The sequence shown here is derived from an EMBL/GenBank/DDBJ whole genome shotgun (WGS) entry which is preliminary data.</text>
</comment>
<feature type="compositionally biased region" description="Polar residues" evidence="1">
    <location>
        <begin position="53"/>
        <end position="62"/>
    </location>
</feature>
<dbReference type="AlphaFoldDB" id="A0A5B7HED7"/>
<proteinExistence type="predicted"/>
<gene>
    <name evidence="2" type="ORF">E2C01_061441</name>
</gene>
<reference evidence="2 3" key="1">
    <citation type="submission" date="2019-05" db="EMBL/GenBank/DDBJ databases">
        <title>Another draft genome of Portunus trituberculatus and its Hox gene families provides insights of decapod evolution.</title>
        <authorList>
            <person name="Jeong J.-H."/>
            <person name="Song I."/>
            <person name="Kim S."/>
            <person name="Choi T."/>
            <person name="Kim D."/>
            <person name="Ryu S."/>
            <person name="Kim W."/>
        </authorList>
    </citation>
    <scope>NUCLEOTIDE SEQUENCE [LARGE SCALE GENOMIC DNA]</scope>
    <source>
        <tissue evidence="2">Muscle</tissue>
    </source>
</reference>
<evidence type="ECO:0000256" key="1">
    <source>
        <dbReference type="SAM" id="MobiDB-lite"/>
    </source>
</evidence>
<accession>A0A5B7HED7</accession>
<sequence>MLPRSVRRKNIPHRPVTEAPLIVLEAQIQSRPNNTMLPPPATQRLPSGPHSLATPTRQTPQARSVPHAATLPHHTRPLAKRITKCMPYIALPSHLSLITGLNISIGGHSL</sequence>
<dbReference type="EMBL" id="VSRR010025995">
    <property type="protein sequence ID" value="MPC67268.1"/>
    <property type="molecule type" value="Genomic_DNA"/>
</dbReference>
<evidence type="ECO:0000313" key="3">
    <source>
        <dbReference type="Proteomes" id="UP000324222"/>
    </source>
</evidence>
<dbReference type="Proteomes" id="UP000324222">
    <property type="component" value="Unassembled WGS sequence"/>
</dbReference>